<dbReference type="NCBIfam" id="TIGR03317">
    <property type="entry name" value="ygfZ_signature"/>
    <property type="match status" value="1"/>
</dbReference>
<evidence type="ECO:0000256" key="3">
    <source>
        <dbReference type="ARBA" id="ARBA00022954"/>
    </source>
</evidence>
<evidence type="ECO:0000313" key="7">
    <source>
        <dbReference type="Proteomes" id="UP000838748"/>
    </source>
</evidence>
<proteinExistence type="inferred from homology"/>
<dbReference type="Proteomes" id="UP000838748">
    <property type="component" value="Unassembled WGS sequence"/>
</dbReference>
<dbReference type="InterPro" id="IPR023758">
    <property type="entry name" value="tRNA-modifying_YgfZ"/>
</dbReference>
<dbReference type="EMBL" id="CAKLDM010000002">
    <property type="protein sequence ID" value="CAH0541419.1"/>
    <property type="molecule type" value="Genomic_DNA"/>
</dbReference>
<comment type="subcellular location">
    <subcellularLocation>
        <location evidence="4">Cytoplasm</location>
    </subcellularLocation>
</comment>
<evidence type="ECO:0000256" key="4">
    <source>
        <dbReference type="HAMAP-Rule" id="MF_01175"/>
    </source>
</evidence>
<dbReference type="NCBIfam" id="NF007110">
    <property type="entry name" value="PRK09559.1"/>
    <property type="match status" value="1"/>
</dbReference>
<accession>A0ABM9A8Z6</accession>
<evidence type="ECO:0000256" key="2">
    <source>
        <dbReference type="ARBA" id="ARBA00022694"/>
    </source>
</evidence>
<dbReference type="Gene3D" id="2.40.30.160">
    <property type="match status" value="1"/>
</dbReference>
<comment type="caution">
    <text evidence="6">The sequence shown here is derived from an EMBL/GenBank/DDBJ whole genome shotgun (WGS) entry which is preliminary data.</text>
</comment>
<evidence type="ECO:0000259" key="5">
    <source>
        <dbReference type="Pfam" id="PF21130"/>
    </source>
</evidence>
<name>A0ABM9A8Z6_9VIBR</name>
<feature type="domain" description="tRNA-modifying protein YgfZ-like beta-barrel" evidence="5">
    <location>
        <begin position="237"/>
        <end position="303"/>
    </location>
</feature>
<comment type="similarity">
    <text evidence="4">Belongs to the tRNA-modifying YgfZ family.</text>
</comment>
<reference evidence="6" key="1">
    <citation type="submission" date="2021-11" db="EMBL/GenBank/DDBJ databases">
        <authorList>
            <person name="Rodrigo-Torres L."/>
            <person name="Arahal R. D."/>
            <person name="Lucena T."/>
        </authorList>
    </citation>
    <scope>NUCLEOTIDE SEQUENCE</scope>
    <source>
        <strain evidence="6">CECT 7928</strain>
    </source>
</reference>
<dbReference type="RefSeq" id="WP_237363025.1">
    <property type="nucleotide sequence ID" value="NZ_CAKLDM010000002.1"/>
</dbReference>
<evidence type="ECO:0000313" key="6">
    <source>
        <dbReference type="EMBL" id="CAH0541419.1"/>
    </source>
</evidence>
<dbReference type="InterPro" id="IPR029043">
    <property type="entry name" value="GcvT/YgfZ_C"/>
</dbReference>
<dbReference type="HAMAP" id="MF_01175">
    <property type="entry name" value="tRNA_modifying_YgfZ"/>
    <property type="match status" value="1"/>
</dbReference>
<sequence length="323" mass="35695">MSWQSEFPSLTITENDTLPKLTVSHLVSWGAITVTGDDKKSYLQGQLTCDVVSLPEDQSTLGAHCDAKGKAWTIFRLFSHQDGYAMLQPLSAIEKELTEIKKYAVFSKVTIEESQGVLLGIMGEEADTYIDTLSEDTGHVRKIENGTAVKISDQRWLLLVNEESARNIVETADAVKAHEALWSMADILQGLPIVNQDAQNEYIPQAFNLQALGGISFSKGCYTGQEMVARAKYRGINKRAMYIVKGKLTASITEGSSVEIERSVGENWRKAGTLLAHYQYADGCVIGLIVLPNNLEQETNLRACSEPESIWTIQPLPYSISDE</sequence>
<protein>
    <recommendedName>
        <fullName evidence="4">tRNA-modifying protein YgfZ</fullName>
    </recommendedName>
</protein>
<dbReference type="InterPro" id="IPR045179">
    <property type="entry name" value="YgfZ/GcvT"/>
</dbReference>
<evidence type="ECO:0000256" key="1">
    <source>
        <dbReference type="ARBA" id="ARBA00022490"/>
    </source>
</evidence>
<dbReference type="SUPFAM" id="SSF103025">
    <property type="entry name" value="Folate-binding domain"/>
    <property type="match status" value="1"/>
</dbReference>
<keyword evidence="1 4" id="KW-0963">Cytoplasm</keyword>
<keyword evidence="2 4" id="KW-0819">tRNA processing</keyword>
<feature type="binding site" evidence="4">
    <location>
        <position position="29"/>
    </location>
    <ligand>
        <name>folate</name>
        <dbReference type="ChEBI" id="CHEBI:62501"/>
    </ligand>
</feature>
<dbReference type="Gene3D" id="3.30.70.1630">
    <property type="match status" value="1"/>
</dbReference>
<comment type="function">
    <text evidence="4">Folate-binding protein involved in regulating the level of ATP-DnaA and in the modification of some tRNAs. It is probably a key factor in regulatory networks that act via tRNA modification, such as initiation of chromosomal replication.</text>
</comment>
<gene>
    <name evidence="6" type="primary">ygfZ</name>
    <name evidence="6" type="ORF">VMF7928_03549</name>
</gene>
<dbReference type="PANTHER" id="PTHR22602">
    <property type="entry name" value="TRANSFERASE CAF17, MITOCHONDRIAL-RELATED"/>
    <property type="match status" value="1"/>
</dbReference>
<feature type="binding site" evidence="4">
    <location>
        <position position="182"/>
    </location>
    <ligand>
        <name>folate</name>
        <dbReference type="ChEBI" id="CHEBI:62501"/>
    </ligand>
</feature>
<dbReference type="InterPro" id="IPR048451">
    <property type="entry name" value="YgfZ_barrel"/>
</dbReference>
<dbReference type="InterPro" id="IPR017703">
    <property type="entry name" value="YgfZ/GCV_T_CS"/>
</dbReference>
<keyword evidence="3 4" id="KW-0290">Folate-binding</keyword>
<dbReference type="SUPFAM" id="SSF101790">
    <property type="entry name" value="Aminomethyltransferase beta-barrel domain"/>
    <property type="match status" value="1"/>
</dbReference>
<organism evidence="6 7">
    <name type="scientific">Vibrio marisflavi CECT 7928</name>
    <dbReference type="NCBI Taxonomy" id="634439"/>
    <lineage>
        <taxon>Bacteria</taxon>
        <taxon>Pseudomonadati</taxon>
        <taxon>Pseudomonadota</taxon>
        <taxon>Gammaproteobacteria</taxon>
        <taxon>Vibrionales</taxon>
        <taxon>Vibrionaceae</taxon>
        <taxon>Vibrio</taxon>
    </lineage>
</organism>
<keyword evidence="7" id="KW-1185">Reference proteome</keyword>
<dbReference type="Gene3D" id="3.30.70.1400">
    <property type="entry name" value="Aminomethyltransferase beta-barrel domains"/>
    <property type="match status" value="1"/>
</dbReference>
<dbReference type="Pfam" id="PF21130">
    <property type="entry name" value="YgfZ_barrel"/>
    <property type="match status" value="1"/>
</dbReference>
<dbReference type="PANTHER" id="PTHR22602:SF0">
    <property type="entry name" value="TRANSFERASE CAF17, MITOCHONDRIAL-RELATED"/>
    <property type="match status" value="1"/>
</dbReference>